<reference evidence="4" key="1">
    <citation type="submission" date="2019-06" db="EMBL/GenBank/DDBJ databases">
        <title>Draft genome sequence of the griseofulvin-producing fungus Xylaria cubensis strain G536.</title>
        <authorList>
            <person name="Mead M.E."/>
            <person name="Raja H.A."/>
            <person name="Steenwyk J.L."/>
            <person name="Knowles S.L."/>
            <person name="Oberlies N.H."/>
            <person name="Rokas A."/>
        </authorList>
    </citation>
    <scope>NUCLEOTIDE SEQUENCE [LARGE SCALE GENOMIC DNA]</scope>
    <source>
        <strain evidence="4">G536</strain>
    </source>
</reference>
<dbReference type="PROSITE" id="PS51186">
    <property type="entry name" value="GNAT"/>
    <property type="match status" value="1"/>
</dbReference>
<dbReference type="PANTHER" id="PTHR13947:SF37">
    <property type="entry name" value="LD18367P"/>
    <property type="match status" value="1"/>
</dbReference>
<dbReference type="InterPro" id="IPR000182">
    <property type="entry name" value="GNAT_dom"/>
</dbReference>
<dbReference type="Gene3D" id="3.40.630.30">
    <property type="match status" value="1"/>
</dbReference>
<evidence type="ECO:0000313" key="3">
    <source>
        <dbReference type="EMBL" id="TRX90560.1"/>
    </source>
</evidence>
<gene>
    <name evidence="3" type="ORF">FHL15_008533</name>
</gene>
<keyword evidence="4" id="KW-1185">Reference proteome</keyword>
<organism evidence="3 4">
    <name type="scientific">Xylaria flabelliformis</name>
    <dbReference type="NCBI Taxonomy" id="2512241"/>
    <lineage>
        <taxon>Eukaryota</taxon>
        <taxon>Fungi</taxon>
        <taxon>Dikarya</taxon>
        <taxon>Ascomycota</taxon>
        <taxon>Pezizomycotina</taxon>
        <taxon>Sordariomycetes</taxon>
        <taxon>Xylariomycetidae</taxon>
        <taxon>Xylariales</taxon>
        <taxon>Xylariaceae</taxon>
        <taxon>Xylaria</taxon>
    </lineage>
</organism>
<dbReference type="AlphaFoldDB" id="A0A553HRJ3"/>
<proteinExistence type="predicted"/>
<comment type="caution">
    <text evidence="3">The sequence shown here is derived from an EMBL/GenBank/DDBJ whole genome shotgun (WGS) entry which is preliminary data.</text>
</comment>
<dbReference type="Proteomes" id="UP000319160">
    <property type="component" value="Unassembled WGS sequence"/>
</dbReference>
<dbReference type="CDD" id="cd04301">
    <property type="entry name" value="NAT_SF"/>
    <property type="match status" value="1"/>
</dbReference>
<dbReference type="OrthoDB" id="41532at2759"/>
<dbReference type="Pfam" id="PF00583">
    <property type="entry name" value="Acetyltransf_1"/>
    <property type="match status" value="1"/>
</dbReference>
<evidence type="ECO:0000313" key="4">
    <source>
        <dbReference type="Proteomes" id="UP000319160"/>
    </source>
</evidence>
<keyword evidence="1" id="KW-0808">Transferase</keyword>
<dbReference type="InterPro" id="IPR050769">
    <property type="entry name" value="NAT_camello-type"/>
</dbReference>
<dbReference type="PANTHER" id="PTHR13947">
    <property type="entry name" value="GNAT FAMILY N-ACETYLTRANSFERASE"/>
    <property type="match status" value="1"/>
</dbReference>
<protein>
    <recommendedName>
        <fullName evidence="2">N-acetyltransferase domain-containing protein</fullName>
    </recommendedName>
</protein>
<dbReference type="EMBL" id="VFLP01000054">
    <property type="protein sequence ID" value="TRX90560.1"/>
    <property type="molecule type" value="Genomic_DNA"/>
</dbReference>
<sequence>MGLIISQHGLQYAQEYGWGTSFESKTARLAADVLDNFDPSLERVFIAESAESSQFLGSIALIKHRKEANTAHLRLLSVSSAARGMGVGAKLINECILFARESGYTKITLWTFSVLEGARRLYKRAGFDFISATDENDYWGTRQVEELWELDLSKVETQSN</sequence>
<dbReference type="SUPFAM" id="SSF55729">
    <property type="entry name" value="Acyl-CoA N-acyltransferases (Nat)"/>
    <property type="match status" value="1"/>
</dbReference>
<dbReference type="GO" id="GO:0008080">
    <property type="term" value="F:N-acetyltransferase activity"/>
    <property type="evidence" value="ECO:0007669"/>
    <property type="project" value="InterPro"/>
</dbReference>
<accession>A0A553HRJ3</accession>
<dbReference type="STRING" id="2512241.A0A553HRJ3"/>
<evidence type="ECO:0000256" key="1">
    <source>
        <dbReference type="ARBA" id="ARBA00022679"/>
    </source>
</evidence>
<evidence type="ECO:0000259" key="2">
    <source>
        <dbReference type="PROSITE" id="PS51186"/>
    </source>
</evidence>
<name>A0A553HRJ3_9PEZI</name>
<dbReference type="InterPro" id="IPR016181">
    <property type="entry name" value="Acyl_CoA_acyltransferase"/>
</dbReference>
<feature type="domain" description="N-acetyltransferase" evidence="2">
    <location>
        <begin position="1"/>
        <end position="151"/>
    </location>
</feature>